<evidence type="ECO:0000313" key="3">
    <source>
        <dbReference type="Proteomes" id="UP001153269"/>
    </source>
</evidence>
<accession>A0A9N7TWK0</accession>
<reference evidence="2" key="1">
    <citation type="submission" date="2020-03" db="EMBL/GenBank/DDBJ databases">
        <authorList>
            <person name="Weist P."/>
        </authorList>
    </citation>
    <scope>NUCLEOTIDE SEQUENCE</scope>
</reference>
<keyword evidence="3" id="KW-1185">Reference proteome</keyword>
<name>A0A9N7TWK0_PLEPL</name>
<evidence type="ECO:0000256" key="1">
    <source>
        <dbReference type="SAM" id="MobiDB-lite"/>
    </source>
</evidence>
<organism evidence="2 3">
    <name type="scientific">Pleuronectes platessa</name>
    <name type="common">European plaice</name>
    <dbReference type="NCBI Taxonomy" id="8262"/>
    <lineage>
        <taxon>Eukaryota</taxon>
        <taxon>Metazoa</taxon>
        <taxon>Chordata</taxon>
        <taxon>Craniata</taxon>
        <taxon>Vertebrata</taxon>
        <taxon>Euteleostomi</taxon>
        <taxon>Actinopterygii</taxon>
        <taxon>Neopterygii</taxon>
        <taxon>Teleostei</taxon>
        <taxon>Neoteleostei</taxon>
        <taxon>Acanthomorphata</taxon>
        <taxon>Carangaria</taxon>
        <taxon>Pleuronectiformes</taxon>
        <taxon>Pleuronectoidei</taxon>
        <taxon>Pleuronectidae</taxon>
        <taxon>Pleuronectes</taxon>
    </lineage>
</organism>
<feature type="region of interest" description="Disordered" evidence="1">
    <location>
        <begin position="1"/>
        <end position="27"/>
    </location>
</feature>
<sequence length="129" mass="15048">MKQQRDLRDSQQNQYRHPPDHKRHPRPLLSVLIHHKCLQENGSEERCGFDGGKTQGEDEQCDPRLLPEVIWDRLQFHPQRRRSIHNVQDPPTTCSEGKTNWHQHSSNAASPLQLKQTSAIYCSLEFFTG</sequence>
<evidence type="ECO:0000313" key="2">
    <source>
        <dbReference type="EMBL" id="CAB1420471.1"/>
    </source>
</evidence>
<comment type="caution">
    <text evidence="2">The sequence shown here is derived from an EMBL/GenBank/DDBJ whole genome shotgun (WGS) entry which is preliminary data.</text>
</comment>
<feature type="region of interest" description="Disordered" evidence="1">
    <location>
        <begin position="81"/>
        <end position="108"/>
    </location>
</feature>
<dbReference type="Proteomes" id="UP001153269">
    <property type="component" value="Unassembled WGS sequence"/>
</dbReference>
<feature type="compositionally biased region" description="Polar residues" evidence="1">
    <location>
        <begin position="85"/>
        <end position="108"/>
    </location>
</feature>
<gene>
    <name evidence="2" type="ORF">PLEPLA_LOCUS8346</name>
</gene>
<dbReference type="EMBL" id="CADEAL010000457">
    <property type="protein sequence ID" value="CAB1420471.1"/>
    <property type="molecule type" value="Genomic_DNA"/>
</dbReference>
<dbReference type="AlphaFoldDB" id="A0A9N7TWK0"/>
<protein>
    <submittedName>
        <fullName evidence="2">Uncharacterized protein</fullName>
    </submittedName>
</protein>
<proteinExistence type="predicted"/>